<sequence length="106" mass="11729">MNNIIFEGHKGELGPIWEEGHNLAEAFLEAQKIDPIGTVIGQTTTDIARRKWTKPEEGAIKINVDATFLKETIEWGLSGRCIHSVTPLVAECLAARIGIEFAWSNN</sequence>
<evidence type="ECO:0000313" key="1">
    <source>
        <dbReference type="EMBL" id="GAA0185510.1"/>
    </source>
</evidence>
<dbReference type="EMBL" id="BAABME010012773">
    <property type="protein sequence ID" value="GAA0185510.1"/>
    <property type="molecule type" value="Genomic_DNA"/>
</dbReference>
<proteinExistence type="predicted"/>
<comment type="caution">
    <text evidence="1">The sequence shown here is derived from an EMBL/GenBank/DDBJ whole genome shotgun (WGS) entry which is preliminary data.</text>
</comment>
<gene>
    <name evidence="1" type="ORF">LIER_32798</name>
</gene>
<protein>
    <submittedName>
        <fullName evidence="1">Uncharacterized protein</fullName>
    </submittedName>
</protein>
<name>A0AAV3RY97_LITER</name>
<keyword evidence="2" id="KW-1185">Reference proteome</keyword>
<reference evidence="1 2" key="1">
    <citation type="submission" date="2024-01" db="EMBL/GenBank/DDBJ databases">
        <title>The complete chloroplast genome sequence of Lithospermum erythrorhizon: insights into the phylogenetic relationship among Boraginaceae species and the maternal lineages of purple gromwells.</title>
        <authorList>
            <person name="Okada T."/>
            <person name="Watanabe K."/>
        </authorList>
    </citation>
    <scope>NUCLEOTIDE SEQUENCE [LARGE SCALE GENOMIC DNA]</scope>
</reference>
<evidence type="ECO:0000313" key="2">
    <source>
        <dbReference type="Proteomes" id="UP001454036"/>
    </source>
</evidence>
<accession>A0AAV3RY97</accession>
<dbReference type="Proteomes" id="UP001454036">
    <property type="component" value="Unassembled WGS sequence"/>
</dbReference>
<organism evidence="1 2">
    <name type="scientific">Lithospermum erythrorhizon</name>
    <name type="common">Purple gromwell</name>
    <name type="synonym">Lithospermum officinale var. erythrorhizon</name>
    <dbReference type="NCBI Taxonomy" id="34254"/>
    <lineage>
        <taxon>Eukaryota</taxon>
        <taxon>Viridiplantae</taxon>
        <taxon>Streptophyta</taxon>
        <taxon>Embryophyta</taxon>
        <taxon>Tracheophyta</taxon>
        <taxon>Spermatophyta</taxon>
        <taxon>Magnoliopsida</taxon>
        <taxon>eudicotyledons</taxon>
        <taxon>Gunneridae</taxon>
        <taxon>Pentapetalae</taxon>
        <taxon>asterids</taxon>
        <taxon>lamiids</taxon>
        <taxon>Boraginales</taxon>
        <taxon>Boraginaceae</taxon>
        <taxon>Boraginoideae</taxon>
        <taxon>Lithospermeae</taxon>
        <taxon>Lithospermum</taxon>
    </lineage>
</organism>
<dbReference type="AlphaFoldDB" id="A0AAV3RY97"/>